<dbReference type="PANTHER" id="PTHR21342">
    <property type="entry name" value="PHOSPHOPANTETHEINE ADENYLYLTRANSFERASE"/>
    <property type="match status" value="1"/>
</dbReference>
<keyword evidence="2 9" id="KW-0808">Transferase</keyword>
<dbReference type="InterPro" id="IPR004821">
    <property type="entry name" value="Cyt_trans-like"/>
</dbReference>
<keyword evidence="13" id="KW-1185">Reference proteome</keyword>
<keyword evidence="6 9" id="KW-0460">Magnesium</keyword>
<comment type="function">
    <text evidence="9">Reversibly transfers an adenylyl group from ATP to 4'-phosphopantetheine, yielding dephospho-CoA (dPCoA) and pyrophosphate.</text>
</comment>
<keyword evidence="4 9" id="KW-0547">Nucleotide-binding</keyword>
<dbReference type="UniPathway" id="UPA00241">
    <property type="reaction ID" value="UER00355"/>
</dbReference>
<evidence type="ECO:0000256" key="2">
    <source>
        <dbReference type="ARBA" id="ARBA00022679"/>
    </source>
</evidence>
<dbReference type="Gene3D" id="3.40.50.620">
    <property type="entry name" value="HUPs"/>
    <property type="match status" value="1"/>
</dbReference>
<dbReference type="InterPro" id="IPR001980">
    <property type="entry name" value="PPAT"/>
</dbReference>
<dbReference type="SUPFAM" id="SSF52374">
    <property type="entry name" value="Nucleotidylyl transferase"/>
    <property type="match status" value="1"/>
</dbReference>
<feature type="site" description="Transition state stabilizer" evidence="9">
    <location>
        <position position="16"/>
    </location>
</feature>
<keyword evidence="3 9" id="KW-0548">Nucleotidyltransferase</keyword>
<feature type="binding site" evidence="9">
    <location>
        <position position="98"/>
    </location>
    <ligand>
        <name>ATP</name>
        <dbReference type="ChEBI" id="CHEBI:30616"/>
    </ligand>
</feature>
<comment type="subunit">
    <text evidence="9">Homohexamer.</text>
</comment>
<feature type="binding site" evidence="9">
    <location>
        <position position="40"/>
    </location>
    <ligand>
        <name>substrate</name>
    </ligand>
</feature>
<feature type="binding site" evidence="9">
    <location>
        <begin position="8"/>
        <end position="9"/>
    </location>
    <ligand>
        <name>ATP</name>
        <dbReference type="ChEBI" id="CHEBI:30616"/>
    </ligand>
</feature>
<comment type="similarity">
    <text evidence="9">Belongs to the bacterial CoaD family.</text>
</comment>
<dbReference type="NCBIfam" id="TIGR01510">
    <property type="entry name" value="coaD_prev_kdtB"/>
    <property type="match status" value="1"/>
</dbReference>
<feature type="binding site" evidence="9">
    <location>
        <position position="8"/>
    </location>
    <ligand>
        <name>substrate</name>
    </ligand>
</feature>
<feature type="binding site" evidence="9">
    <location>
        <position position="73"/>
    </location>
    <ligand>
        <name>substrate</name>
    </ligand>
</feature>
<evidence type="ECO:0000259" key="10">
    <source>
        <dbReference type="Pfam" id="PF01467"/>
    </source>
</evidence>
<reference evidence="11 13" key="1">
    <citation type="journal article" date="2015" name="Genome Announc.">
        <title>Draft Genome Sequence of a Heterotrophic Facultative Anaerobic Thermophilic Bacterium, Ardenticatena maritima Strain 110ST.</title>
        <authorList>
            <person name="Kawaichi S."/>
            <person name="Yoshida T."/>
            <person name="Sako Y."/>
            <person name="Nakamura R."/>
        </authorList>
    </citation>
    <scope>NUCLEOTIDE SEQUENCE [LARGE SCALE GENOMIC DNA]</scope>
    <source>
        <strain evidence="11 13">110S</strain>
    </source>
</reference>
<evidence type="ECO:0000313" key="14">
    <source>
        <dbReference type="Proteomes" id="UP000050502"/>
    </source>
</evidence>
<dbReference type="RefSeq" id="WP_054493246.1">
    <property type="nucleotide sequence ID" value="NZ_BBZA01000143.1"/>
</dbReference>
<feature type="binding site" evidence="9">
    <location>
        <begin position="123"/>
        <end position="129"/>
    </location>
    <ligand>
        <name>ATP</name>
        <dbReference type="ChEBI" id="CHEBI:30616"/>
    </ligand>
</feature>
<reference evidence="12 14" key="2">
    <citation type="submission" date="2015-07" db="EMBL/GenBank/DDBJ databases">
        <title>Whole genome sequence of Ardenticatena maritima DSM 23922.</title>
        <authorList>
            <person name="Hemp J."/>
            <person name="Ward L.M."/>
            <person name="Pace L.A."/>
            <person name="Fischer W.W."/>
        </authorList>
    </citation>
    <scope>NUCLEOTIDE SEQUENCE [LARGE SCALE GENOMIC DNA]</scope>
    <source>
        <strain evidence="12 14">110S</strain>
    </source>
</reference>
<keyword evidence="7 9" id="KW-0173">Coenzyme A biosynthesis</keyword>
<sequence>MIAVYPGSFDPPTDGHLNIIRRAARLFEQVIVAVGYNPRKKTMFTPEQRVLMLRLATADLPNVEVDSFTGMLLVEYARRKNADVIVKGLRNSADFQNEFQQFNMNFRLSGGLDTVFLPADNGELFVSSTLVRDMIVRNSHKLGLFVPEEVAAFVEQHRDQ</sequence>
<dbReference type="EC" id="2.7.7.3" evidence="9"/>
<proteinExistence type="inferred from homology"/>
<dbReference type="CDD" id="cd02163">
    <property type="entry name" value="PPAT"/>
    <property type="match status" value="1"/>
</dbReference>
<evidence type="ECO:0000256" key="7">
    <source>
        <dbReference type="ARBA" id="ARBA00022993"/>
    </source>
</evidence>
<feature type="binding site" evidence="9">
    <location>
        <position position="16"/>
    </location>
    <ligand>
        <name>ATP</name>
        <dbReference type="ChEBI" id="CHEBI:30616"/>
    </ligand>
</feature>
<dbReference type="Proteomes" id="UP000050502">
    <property type="component" value="Unassembled WGS sequence"/>
</dbReference>
<dbReference type="HAMAP" id="MF_00151">
    <property type="entry name" value="PPAT_bact"/>
    <property type="match status" value="1"/>
</dbReference>
<evidence type="ECO:0000256" key="1">
    <source>
        <dbReference type="ARBA" id="ARBA00022490"/>
    </source>
</evidence>
<comment type="subcellular location">
    <subcellularLocation>
        <location evidence="9">Cytoplasm</location>
    </subcellularLocation>
</comment>
<accession>A0A0M8K9U9</accession>
<feature type="binding site" evidence="9">
    <location>
        <begin position="88"/>
        <end position="90"/>
    </location>
    <ligand>
        <name>ATP</name>
        <dbReference type="ChEBI" id="CHEBI:30616"/>
    </ligand>
</feature>
<dbReference type="PANTHER" id="PTHR21342:SF1">
    <property type="entry name" value="PHOSPHOPANTETHEINE ADENYLYLTRANSFERASE"/>
    <property type="match status" value="1"/>
</dbReference>
<evidence type="ECO:0000313" key="11">
    <source>
        <dbReference type="EMBL" id="GAP63409.1"/>
    </source>
</evidence>
<keyword evidence="1 9" id="KW-0963">Cytoplasm</keyword>
<reference evidence="13" key="3">
    <citation type="submission" date="2015-08" db="EMBL/GenBank/DDBJ databases">
        <title>Draft Genome Sequence of a Heterotrophic Facultative Anaerobic Bacterium Ardenticatena maritima Strain 110S.</title>
        <authorList>
            <person name="Kawaichi S."/>
            <person name="Yoshida T."/>
            <person name="Sako Y."/>
            <person name="Nakamura R."/>
        </authorList>
    </citation>
    <scope>NUCLEOTIDE SEQUENCE [LARGE SCALE GENOMIC DNA]</scope>
    <source>
        <strain evidence="13">110S</strain>
    </source>
</reference>
<organism evidence="11 13">
    <name type="scientific">Ardenticatena maritima</name>
    <dbReference type="NCBI Taxonomy" id="872965"/>
    <lineage>
        <taxon>Bacteria</taxon>
        <taxon>Bacillati</taxon>
        <taxon>Chloroflexota</taxon>
        <taxon>Ardenticatenia</taxon>
        <taxon>Ardenticatenales</taxon>
        <taxon>Ardenticatenaceae</taxon>
        <taxon>Ardenticatena</taxon>
    </lineage>
</organism>
<dbReference type="EMBL" id="LGKN01000004">
    <property type="protein sequence ID" value="KPL88442.1"/>
    <property type="molecule type" value="Genomic_DNA"/>
</dbReference>
<comment type="catalytic activity">
    <reaction evidence="8 9">
        <text>(R)-4'-phosphopantetheine + ATP + H(+) = 3'-dephospho-CoA + diphosphate</text>
        <dbReference type="Rhea" id="RHEA:19801"/>
        <dbReference type="ChEBI" id="CHEBI:15378"/>
        <dbReference type="ChEBI" id="CHEBI:30616"/>
        <dbReference type="ChEBI" id="CHEBI:33019"/>
        <dbReference type="ChEBI" id="CHEBI:57328"/>
        <dbReference type="ChEBI" id="CHEBI:61723"/>
        <dbReference type="EC" id="2.7.7.3"/>
    </reaction>
</comment>
<dbReference type="GO" id="GO:0015937">
    <property type="term" value="P:coenzyme A biosynthetic process"/>
    <property type="evidence" value="ECO:0007669"/>
    <property type="project" value="UniProtKB-UniRule"/>
</dbReference>
<dbReference type="Proteomes" id="UP000037784">
    <property type="component" value="Unassembled WGS sequence"/>
</dbReference>
<dbReference type="PATRIC" id="fig|872965.6.peg.1333"/>
<dbReference type="GO" id="GO:0004595">
    <property type="term" value="F:pantetheine-phosphate adenylyltransferase activity"/>
    <property type="evidence" value="ECO:0007669"/>
    <property type="project" value="UniProtKB-UniRule"/>
</dbReference>
<evidence type="ECO:0000313" key="13">
    <source>
        <dbReference type="Proteomes" id="UP000037784"/>
    </source>
</evidence>
<dbReference type="OrthoDB" id="9806661at2"/>
<feature type="binding site" evidence="9">
    <location>
        <position position="87"/>
    </location>
    <ligand>
        <name>substrate</name>
    </ligand>
</feature>
<evidence type="ECO:0000256" key="9">
    <source>
        <dbReference type="HAMAP-Rule" id="MF_00151"/>
    </source>
</evidence>
<gene>
    <name evidence="9" type="primary">coaD</name>
    <name evidence="11" type="ORF">ARMA_1832</name>
    <name evidence="12" type="ORF">SE16_06480</name>
</gene>
<keyword evidence="5 9" id="KW-0067">ATP-binding</keyword>
<dbReference type="GO" id="GO:0005737">
    <property type="term" value="C:cytoplasm"/>
    <property type="evidence" value="ECO:0007669"/>
    <property type="project" value="UniProtKB-SubCell"/>
</dbReference>
<dbReference type="EMBL" id="BBZA01000143">
    <property type="protein sequence ID" value="GAP63409.1"/>
    <property type="molecule type" value="Genomic_DNA"/>
</dbReference>
<dbReference type="NCBIfam" id="TIGR00125">
    <property type="entry name" value="cyt_tran_rel"/>
    <property type="match status" value="1"/>
</dbReference>
<evidence type="ECO:0000313" key="12">
    <source>
        <dbReference type="EMBL" id="KPL88442.1"/>
    </source>
</evidence>
<evidence type="ECO:0000256" key="6">
    <source>
        <dbReference type="ARBA" id="ARBA00022842"/>
    </source>
</evidence>
<evidence type="ECO:0000256" key="8">
    <source>
        <dbReference type="ARBA" id="ARBA00029346"/>
    </source>
</evidence>
<comment type="cofactor">
    <cofactor evidence="9">
        <name>Mg(2+)</name>
        <dbReference type="ChEBI" id="CHEBI:18420"/>
    </cofactor>
</comment>
<dbReference type="InParanoid" id="A0A0M8K9U9"/>
<name>A0A0M8K9U9_9CHLR</name>
<comment type="caution">
    <text evidence="11">The sequence shown here is derived from an EMBL/GenBank/DDBJ whole genome shotgun (WGS) entry which is preliminary data.</text>
</comment>
<dbReference type="STRING" id="872965.SE16_06480"/>
<dbReference type="AlphaFoldDB" id="A0A0M8K9U9"/>
<evidence type="ECO:0000256" key="3">
    <source>
        <dbReference type="ARBA" id="ARBA00022695"/>
    </source>
</evidence>
<evidence type="ECO:0000256" key="4">
    <source>
        <dbReference type="ARBA" id="ARBA00022741"/>
    </source>
</evidence>
<comment type="pathway">
    <text evidence="9">Cofactor biosynthesis; coenzyme A biosynthesis; CoA from (R)-pantothenate: step 4/5.</text>
</comment>
<evidence type="ECO:0000256" key="5">
    <source>
        <dbReference type="ARBA" id="ARBA00022840"/>
    </source>
</evidence>
<dbReference type="GO" id="GO:0005524">
    <property type="term" value="F:ATP binding"/>
    <property type="evidence" value="ECO:0007669"/>
    <property type="project" value="UniProtKB-KW"/>
</dbReference>
<dbReference type="PRINTS" id="PR01020">
    <property type="entry name" value="LPSBIOSNTHSS"/>
</dbReference>
<dbReference type="InterPro" id="IPR014729">
    <property type="entry name" value="Rossmann-like_a/b/a_fold"/>
</dbReference>
<dbReference type="Pfam" id="PF01467">
    <property type="entry name" value="CTP_transf_like"/>
    <property type="match status" value="1"/>
</dbReference>
<protein>
    <recommendedName>
        <fullName evidence="9">Phosphopantetheine adenylyltransferase</fullName>
        <ecNumber evidence="9">2.7.7.3</ecNumber>
    </recommendedName>
    <alternativeName>
        <fullName evidence="9">Dephospho-CoA pyrophosphorylase</fullName>
    </alternativeName>
    <alternativeName>
        <fullName evidence="9">Pantetheine-phosphate adenylyltransferase</fullName>
        <shortName evidence="9">PPAT</shortName>
    </alternativeName>
</protein>
<feature type="domain" description="Cytidyltransferase-like" evidence="10">
    <location>
        <begin position="4"/>
        <end position="133"/>
    </location>
</feature>